<dbReference type="AGR" id="Xenbase:XB-GENE-854970"/>
<evidence type="ECO:0000256" key="1">
    <source>
        <dbReference type="ARBA" id="ARBA00012182"/>
    </source>
</evidence>
<keyword evidence="12" id="KW-1185">Reference proteome</keyword>
<dbReference type="PANTHER" id="PTHR12197">
    <property type="entry name" value="HISTONE-LYSINE N-METHYLTRANSFERASE SMYD"/>
    <property type="match status" value="1"/>
</dbReference>
<accession>A0A8J1JMV4</accession>
<dbReference type="Xenbase" id="XB-GENE-854970">
    <property type="gene designation" value="smyd3"/>
</dbReference>
<evidence type="ECO:0000256" key="3">
    <source>
        <dbReference type="ARBA" id="ARBA00022679"/>
    </source>
</evidence>
<evidence type="ECO:0000259" key="10">
    <source>
        <dbReference type="PROSITE" id="PS50280"/>
    </source>
</evidence>
<dbReference type="CDD" id="cd19203">
    <property type="entry name" value="SET_SMYD3"/>
    <property type="match status" value="1"/>
</dbReference>
<protein>
    <recommendedName>
        <fullName evidence="1">[histone H3]-lysine(4) N-trimethyltransferase</fullName>
        <ecNumber evidence="1">2.1.1.354</ecNumber>
    </recommendedName>
</protein>
<dbReference type="PROSITE" id="PS01360">
    <property type="entry name" value="ZF_MYND_1"/>
    <property type="match status" value="1"/>
</dbReference>
<dbReference type="Gene3D" id="6.10.140.2220">
    <property type="match status" value="1"/>
</dbReference>
<dbReference type="Gene3D" id="1.25.40.10">
    <property type="entry name" value="Tetratricopeptide repeat domain"/>
    <property type="match status" value="1"/>
</dbReference>
<dbReference type="EC" id="2.1.1.354" evidence="1"/>
<comment type="catalytic activity">
    <reaction evidence="8">
        <text>L-lysyl(4)-[histone H3] + 3 S-adenosyl-L-methionine = N(6),N(6),N(6)-trimethyl-L-lysyl(4)-[histone H3] + 3 S-adenosyl-L-homocysteine + 3 H(+)</text>
        <dbReference type="Rhea" id="RHEA:60260"/>
        <dbReference type="Rhea" id="RHEA-COMP:15537"/>
        <dbReference type="Rhea" id="RHEA-COMP:15547"/>
        <dbReference type="ChEBI" id="CHEBI:15378"/>
        <dbReference type="ChEBI" id="CHEBI:29969"/>
        <dbReference type="ChEBI" id="CHEBI:57856"/>
        <dbReference type="ChEBI" id="CHEBI:59789"/>
        <dbReference type="ChEBI" id="CHEBI:61961"/>
        <dbReference type="EC" id="2.1.1.354"/>
    </reaction>
</comment>
<dbReference type="GO" id="GO:0005634">
    <property type="term" value="C:nucleus"/>
    <property type="evidence" value="ECO:0000318"/>
    <property type="project" value="GO_Central"/>
</dbReference>
<dbReference type="RefSeq" id="XP_031758360.1">
    <property type="nucleotide sequence ID" value="XM_031902500.1"/>
</dbReference>
<dbReference type="Gene3D" id="2.170.270.10">
    <property type="entry name" value="SET domain"/>
    <property type="match status" value="1"/>
</dbReference>
<sequence length="448" mass="51068">MRIFETRRSICILLCAIVDNMMSGILEKFQSPGKGNGVRALKDMSHGLTVMIAEPYVYTVCRIKTACDHCLHRKEKLLRCSQCKVARYCNSHCQRKAWQGHKRECKCLRSTLPNVPPNSVRLVGKIIFKMLQKPDTASEELYTISDLQSHIKEASEEVKDGLRHLATALQHYLKEEIQEISQLPPGFQVLEYFGKVSAKVTCNSFTISDGEMQDVGVGLYPSMSLLNHSCDPNCVIVFEGTCLLLRTVKEIPKGEELTISYIDVKMPTQGRRDQLQRQYCFLCDCQRCLLRDKDEDMLAGDAEASREVESSVSRLEELLSQNTAEEALNLCKTLMNRYYLPDKNIYQLKILDCAMDASIDLGLWEEALHFGLRTLEPYSLYYSNYHPVRAVQLMKVGKLQNYQGLFAEAMKTLKQAFDIMKVTHGRDHGQTQQLAELMNDCEANMRGM</sequence>
<dbReference type="InterPro" id="IPR002893">
    <property type="entry name" value="Znf_MYND"/>
</dbReference>
<evidence type="ECO:0000313" key="13">
    <source>
        <dbReference type="RefSeq" id="XP_031758360.1"/>
    </source>
</evidence>
<dbReference type="Gene3D" id="1.10.220.160">
    <property type="match status" value="1"/>
</dbReference>
<evidence type="ECO:0000259" key="11">
    <source>
        <dbReference type="PROSITE" id="PS50865"/>
    </source>
</evidence>
<dbReference type="GO" id="GO:0032259">
    <property type="term" value="P:methylation"/>
    <property type="evidence" value="ECO:0007669"/>
    <property type="project" value="UniProtKB-KW"/>
</dbReference>
<dbReference type="Proteomes" id="UP000008143">
    <property type="component" value="Chromosome 5"/>
</dbReference>
<dbReference type="GO" id="GO:0140999">
    <property type="term" value="F:histone H3K4 trimethyltransferase activity"/>
    <property type="evidence" value="ECO:0007669"/>
    <property type="project" value="UniProtKB-EC"/>
</dbReference>
<evidence type="ECO:0000256" key="5">
    <source>
        <dbReference type="ARBA" id="ARBA00022723"/>
    </source>
</evidence>
<evidence type="ECO:0000313" key="12">
    <source>
        <dbReference type="Proteomes" id="UP000008143"/>
    </source>
</evidence>
<evidence type="ECO:0000256" key="7">
    <source>
        <dbReference type="ARBA" id="ARBA00022833"/>
    </source>
</evidence>
<keyword evidence="4" id="KW-0949">S-adenosyl-L-methionine</keyword>
<dbReference type="PROSITE" id="PS50865">
    <property type="entry name" value="ZF_MYND_2"/>
    <property type="match status" value="1"/>
</dbReference>
<evidence type="ECO:0000256" key="6">
    <source>
        <dbReference type="ARBA" id="ARBA00022771"/>
    </source>
</evidence>
<dbReference type="InterPro" id="IPR001214">
    <property type="entry name" value="SET_dom"/>
</dbReference>
<dbReference type="InterPro" id="IPR050869">
    <property type="entry name" value="H3K4_H4K5_MeTrfase"/>
</dbReference>
<dbReference type="PANTHER" id="PTHR12197:SF288">
    <property type="entry name" value="HISTONE-LYSINE N-METHYLTRANSFERASE SMYD3"/>
    <property type="match status" value="1"/>
</dbReference>
<dbReference type="SMART" id="SM00317">
    <property type="entry name" value="SET"/>
    <property type="match status" value="1"/>
</dbReference>
<dbReference type="InterPro" id="IPR044420">
    <property type="entry name" value="SMYD3_SET"/>
</dbReference>
<keyword evidence="7" id="KW-0862">Zinc</keyword>
<dbReference type="SUPFAM" id="SSF82199">
    <property type="entry name" value="SET domain"/>
    <property type="match status" value="1"/>
</dbReference>
<keyword evidence="6 9" id="KW-0863">Zinc-finger</keyword>
<dbReference type="Pfam" id="PF00856">
    <property type="entry name" value="SET"/>
    <property type="match status" value="1"/>
</dbReference>
<dbReference type="InterPro" id="IPR011990">
    <property type="entry name" value="TPR-like_helical_dom_sf"/>
</dbReference>
<dbReference type="CTD" id="64754"/>
<evidence type="ECO:0000256" key="9">
    <source>
        <dbReference type="PROSITE-ProRule" id="PRU00134"/>
    </source>
</evidence>
<name>A0A8J1JMV4_XENTR</name>
<proteinExistence type="predicted"/>
<dbReference type="PROSITE" id="PS50280">
    <property type="entry name" value="SET"/>
    <property type="match status" value="1"/>
</dbReference>
<feature type="domain" description="SET" evidence="10">
    <location>
        <begin position="24"/>
        <end position="262"/>
    </location>
</feature>
<dbReference type="GO" id="GO:0008270">
    <property type="term" value="F:zinc ion binding"/>
    <property type="evidence" value="ECO:0007669"/>
    <property type="project" value="UniProtKB-KW"/>
</dbReference>
<dbReference type="InterPro" id="IPR046341">
    <property type="entry name" value="SET_dom_sf"/>
</dbReference>
<evidence type="ECO:0000256" key="8">
    <source>
        <dbReference type="ARBA" id="ARBA00047571"/>
    </source>
</evidence>
<dbReference type="AlphaFoldDB" id="A0A8J1JMV4"/>
<evidence type="ECO:0000313" key="14">
    <source>
        <dbReference type="Xenbase" id="XB-GENE-854970"/>
    </source>
</evidence>
<dbReference type="OrthoDB" id="265717at2759"/>
<dbReference type="OMA" id="LHMKLGK"/>
<organism evidence="12 13">
    <name type="scientific">Xenopus tropicalis</name>
    <name type="common">Western clawed frog</name>
    <name type="synonym">Silurana tropicalis</name>
    <dbReference type="NCBI Taxonomy" id="8364"/>
    <lineage>
        <taxon>Eukaryota</taxon>
        <taxon>Metazoa</taxon>
        <taxon>Chordata</taxon>
        <taxon>Craniata</taxon>
        <taxon>Vertebrata</taxon>
        <taxon>Euteleostomi</taxon>
        <taxon>Amphibia</taxon>
        <taxon>Batrachia</taxon>
        <taxon>Anura</taxon>
        <taxon>Pipoidea</taxon>
        <taxon>Pipidae</taxon>
        <taxon>Xenopodinae</taxon>
        <taxon>Xenopus</taxon>
        <taxon>Silurana</taxon>
    </lineage>
</organism>
<feature type="domain" description="MYND-type" evidence="11">
    <location>
        <begin position="67"/>
        <end position="105"/>
    </location>
</feature>
<keyword evidence="5" id="KW-0479">Metal-binding</keyword>
<keyword evidence="2" id="KW-0489">Methyltransferase</keyword>
<keyword evidence="3" id="KW-0808">Transferase</keyword>
<dbReference type="GeneID" id="100494527"/>
<dbReference type="FunFam" id="2.170.270.10:FF:000013">
    <property type="entry name" value="Histone-lysine N-methyltransferase SMYD1 isoform 1"/>
    <property type="match status" value="1"/>
</dbReference>
<dbReference type="Gene3D" id="1.25.40.970">
    <property type="match status" value="1"/>
</dbReference>
<evidence type="ECO:0000256" key="4">
    <source>
        <dbReference type="ARBA" id="ARBA00022691"/>
    </source>
</evidence>
<reference evidence="13" key="1">
    <citation type="submission" date="2025-08" db="UniProtKB">
        <authorList>
            <consortium name="RefSeq"/>
        </authorList>
    </citation>
    <scope>IDENTIFICATION</scope>
    <source>
        <strain evidence="13">Nigerian</strain>
        <tissue evidence="13">Liver and blood</tissue>
    </source>
</reference>
<gene>
    <name evidence="13 14" type="primary">smyd3</name>
</gene>
<dbReference type="Pfam" id="PF01753">
    <property type="entry name" value="zf-MYND"/>
    <property type="match status" value="1"/>
</dbReference>
<evidence type="ECO:0000256" key="2">
    <source>
        <dbReference type="ARBA" id="ARBA00022603"/>
    </source>
</evidence>